<reference evidence="5 7" key="2">
    <citation type="journal article" date="2013" name="Nature">
        <title>Insights into bilaterian evolution from three spiralian genomes.</title>
        <authorList>
            <person name="Simakov O."/>
            <person name="Marletaz F."/>
            <person name="Cho S.J."/>
            <person name="Edsinger-Gonzales E."/>
            <person name="Havlak P."/>
            <person name="Hellsten U."/>
            <person name="Kuo D.H."/>
            <person name="Larsson T."/>
            <person name="Lv J."/>
            <person name="Arendt D."/>
            <person name="Savage R."/>
            <person name="Osoegawa K."/>
            <person name="de Jong P."/>
            <person name="Grimwood J."/>
            <person name="Chapman J.A."/>
            <person name="Shapiro H."/>
            <person name="Aerts A."/>
            <person name="Otillar R.P."/>
            <person name="Terry A.Y."/>
            <person name="Boore J.L."/>
            <person name="Grigoriev I.V."/>
            <person name="Lindberg D.R."/>
            <person name="Seaver E.C."/>
            <person name="Weisblat D.A."/>
            <person name="Putnam N.H."/>
            <person name="Rokhsar D.S."/>
        </authorList>
    </citation>
    <scope>NUCLEOTIDE SEQUENCE</scope>
</reference>
<dbReference type="FunCoup" id="T1EQQ3">
    <property type="interactions" value="411"/>
</dbReference>
<dbReference type="SUPFAM" id="SSF56104">
    <property type="entry name" value="SAICAR synthase-like"/>
    <property type="match status" value="1"/>
</dbReference>
<dbReference type="EMBL" id="KB096324">
    <property type="protein sequence ID" value="ESO06600.1"/>
    <property type="molecule type" value="Genomic_DNA"/>
</dbReference>
<dbReference type="GO" id="GO:0032958">
    <property type="term" value="P:inositol phosphate biosynthetic process"/>
    <property type="evidence" value="ECO:0000318"/>
    <property type="project" value="GO_Central"/>
</dbReference>
<keyword evidence="7" id="KW-1185">Reference proteome</keyword>
<dbReference type="CTD" id="20198903"/>
<dbReference type="InterPro" id="IPR038286">
    <property type="entry name" value="IPK_sf"/>
</dbReference>
<evidence type="ECO:0000313" key="5">
    <source>
        <dbReference type="EMBL" id="ESO06600.1"/>
    </source>
</evidence>
<evidence type="ECO:0000313" key="6">
    <source>
        <dbReference type="EnsemblMetazoa" id="HelroP160789"/>
    </source>
</evidence>
<dbReference type="STRING" id="6412.T1EQQ3"/>
<dbReference type="HOGENOM" id="CLU_017767_0_1_1"/>
<name>T1EQQ3_HELRO</name>
<dbReference type="PANTHER" id="PTHR12400">
    <property type="entry name" value="INOSITOL POLYPHOSPHATE KINASE"/>
    <property type="match status" value="1"/>
</dbReference>
<evidence type="ECO:0000313" key="7">
    <source>
        <dbReference type="Proteomes" id="UP000015101"/>
    </source>
</evidence>
<evidence type="ECO:0000256" key="1">
    <source>
        <dbReference type="ARBA" id="ARBA00007374"/>
    </source>
</evidence>
<dbReference type="KEGG" id="hro:HELRODRAFT_160789"/>
<dbReference type="GO" id="GO:0046854">
    <property type="term" value="P:phosphatidylinositol phosphate biosynthetic process"/>
    <property type="evidence" value="ECO:0000318"/>
    <property type="project" value="GO_Central"/>
</dbReference>
<dbReference type="PANTHER" id="PTHR12400:SF26">
    <property type="entry name" value="KINASE"/>
    <property type="match status" value="1"/>
</dbReference>
<dbReference type="EC" id="2.7.-.-" evidence="4"/>
<dbReference type="OMA" id="MFFRTHE"/>
<dbReference type="OrthoDB" id="338650at2759"/>
<dbReference type="EMBL" id="AMQM01000654">
    <property type="status" value="NOT_ANNOTATED_CDS"/>
    <property type="molecule type" value="Genomic_DNA"/>
</dbReference>
<dbReference type="GO" id="GO:0000828">
    <property type="term" value="F:inositol hexakisphosphate kinase activity"/>
    <property type="evidence" value="ECO:0000318"/>
    <property type="project" value="GO_Central"/>
</dbReference>
<dbReference type="Pfam" id="PF03770">
    <property type="entry name" value="IPK"/>
    <property type="match status" value="1"/>
</dbReference>
<organism evidence="6 7">
    <name type="scientific">Helobdella robusta</name>
    <name type="common">Californian leech</name>
    <dbReference type="NCBI Taxonomy" id="6412"/>
    <lineage>
        <taxon>Eukaryota</taxon>
        <taxon>Metazoa</taxon>
        <taxon>Spiralia</taxon>
        <taxon>Lophotrochozoa</taxon>
        <taxon>Annelida</taxon>
        <taxon>Clitellata</taxon>
        <taxon>Hirudinea</taxon>
        <taxon>Rhynchobdellida</taxon>
        <taxon>Glossiphoniidae</taxon>
        <taxon>Helobdella</taxon>
    </lineage>
</organism>
<keyword evidence="3 4" id="KW-0418">Kinase</keyword>
<evidence type="ECO:0000256" key="3">
    <source>
        <dbReference type="ARBA" id="ARBA00022777"/>
    </source>
</evidence>
<dbReference type="Gene3D" id="3.30.470.160">
    <property type="entry name" value="Inositol polyphosphate kinase"/>
    <property type="match status" value="1"/>
</dbReference>
<dbReference type="GeneID" id="20198903"/>
<reference evidence="6" key="3">
    <citation type="submission" date="2015-06" db="UniProtKB">
        <authorList>
            <consortium name="EnsemblMetazoa"/>
        </authorList>
    </citation>
    <scope>IDENTIFICATION</scope>
</reference>
<comment type="similarity">
    <text evidence="1 4">Belongs to the inositol phosphokinase (IPK) family.</text>
</comment>
<dbReference type="InterPro" id="IPR005522">
    <property type="entry name" value="IPK"/>
</dbReference>
<keyword evidence="2 4" id="KW-0808">Transferase</keyword>
<evidence type="ECO:0000256" key="2">
    <source>
        <dbReference type="ARBA" id="ARBA00022679"/>
    </source>
</evidence>
<dbReference type="InParanoid" id="T1EQQ3"/>
<dbReference type="eggNOG" id="KOG1621">
    <property type="taxonomic scope" value="Eukaryota"/>
</dbReference>
<dbReference type="AlphaFoldDB" id="T1EQQ3"/>
<dbReference type="GO" id="GO:0005737">
    <property type="term" value="C:cytoplasm"/>
    <property type="evidence" value="ECO:0000318"/>
    <property type="project" value="GO_Central"/>
</dbReference>
<sequence length="330" mass="37502">MCSCIFPPPNYRSTPVNALLANALDLSAPASDALLTPRKNAWVQLAGHAGFFAPASPVTIWKRQTVEKNNETNAYKSFQEDAIKSFVPKFYREVVFNGELFIEIEDLLQNFTDPSIMDIKMGTRTFLESEVSNTKLRNDLYLNMMKMDPNEPTAQEHTDQAITKLRYMQFRENQSSSSGLGFRIDAVKMAGKAPLLDWKKIKSVEQVSMAFCKFFNYRRFTCLSVLRRLKDLRKHFEASKFFKSHEVIGSSLLILHDATGRTGVWMIDFAKTTLAPNNKKLTHRSAWEFGNFEDGYLFGLDSLIQTLADISVELTVPSSPVRNDCTLNHV</sequence>
<accession>T1EQQ3</accession>
<proteinExistence type="inferred from homology"/>
<gene>
    <name evidence="6" type="primary">20198903</name>
    <name evidence="5" type="ORF">HELRODRAFT_160789</name>
</gene>
<protein>
    <recommendedName>
        <fullName evidence="4">Kinase</fullName>
        <ecNumber evidence="4">2.7.-.-</ecNumber>
    </recommendedName>
</protein>
<dbReference type="Proteomes" id="UP000015101">
    <property type="component" value="Unassembled WGS sequence"/>
</dbReference>
<evidence type="ECO:0000256" key="4">
    <source>
        <dbReference type="RuleBase" id="RU363090"/>
    </source>
</evidence>
<dbReference type="EnsemblMetazoa" id="HelroT160789">
    <property type="protein sequence ID" value="HelroP160789"/>
    <property type="gene ID" value="HelroG160789"/>
</dbReference>
<dbReference type="GO" id="GO:0005634">
    <property type="term" value="C:nucleus"/>
    <property type="evidence" value="ECO:0000318"/>
    <property type="project" value="GO_Central"/>
</dbReference>
<reference evidence="7" key="1">
    <citation type="submission" date="2012-12" db="EMBL/GenBank/DDBJ databases">
        <authorList>
            <person name="Hellsten U."/>
            <person name="Grimwood J."/>
            <person name="Chapman J.A."/>
            <person name="Shapiro H."/>
            <person name="Aerts A."/>
            <person name="Otillar R.P."/>
            <person name="Terry A.Y."/>
            <person name="Boore J.L."/>
            <person name="Simakov O."/>
            <person name="Marletaz F."/>
            <person name="Cho S.-J."/>
            <person name="Edsinger-Gonzales E."/>
            <person name="Havlak P."/>
            <person name="Kuo D.-H."/>
            <person name="Larsson T."/>
            <person name="Lv J."/>
            <person name="Arendt D."/>
            <person name="Savage R."/>
            <person name="Osoegawa K."/>
            <person name="de Jong P."/>
            <person name="Lindberg D.R."/>
            <person name="Seaver E.C."/>
            <person name="Weisblat D.A."/>
            <person name="Putnam N.H."/>
            <person name="Grigoriev I.V."/>
            <person name="Rokhsar D.S."/>
        </authorList>
    </citation>
    <scope>NUCLEOTIDE SEQUENCE</scope>
</reference>
<dbReference type="RefSeq" id="XP_009015968.1">
    <property type="nucleotide sequence ID" value="XM_009017720.1"/>
</dbReference>